<organism evidence="2 3">
    <name type="scientific">Mycena venus</name>
    <dbReference type="NCBI Taxonomy" id="2733690"/>
    <lineage>
        <taxon>Eukaryota</taxon>
        <taxon>Fungi</taxon>
        <taxon>Dikarya</taxon>
        <taxon>Basidiomycota</taxon>
        <taxon>Agaricomycotina</taxon>
        <taxon>Agaricomycetes</taxon>
        <taxon>Agaricomycetidae</taxon>
        <taxon>Agaricales</taxon>
        <taxon>Marasmiineae</taxon>
        <taxon>Mycenaceae</taxon>
        <taxon>Mycena</taxon>
    </lineage>
</organism>
<dbReference type="EMBL" id="JACAZI010000065">
    <property type="protein sequence ID" value="KAF7324338.1"/>
    <property type="molecule type" value="Genomic_DNA"/>
</dbReference>
<gene>
    <name evidence="2" type="ORF">MVEN_02648300</name>
</gene>
<dbReference type="OrthoDB" id="4605274at2759"/>
<feature type="signal peptide" evidence="1">
    <location>
        <begin position="1"/>
        <end position="22"/>
    </location>
</feature>
<dbReference type="InterPro" id="IPR053228">
    <property type="entry name" value="Stereospecific_Lipase"/>
</dbReference>
<dbReference type="InterPro" id="IPR029058">
    <property type="entry name" value="AB_hydrolase_fold"/>
</dbReference>
<comment type="caution">
    <text evidence="2">The sequence shown here is derived from an EMBL/GenBank/DDBJ whole genome shotgun (WGS) entry which is preliminary data.</text>
</comment>
<dbReference type="PANTHER" id="PTHR37574">
    <property type="entry name" value="LIPASE B"/>
    <property type="match status" value="1"/>
</dbReference>
<dbReference type="SUPFAM" id="SSF53474">
    <property type="entry name" value="alpha/beta-Hydrolases"/>
    <property type="match status" value="1"/>
</dbReference>
<dbReference type="PANTHER" id="PTHR37574:SF1">
    <property type="entry name" value="LIPASE B"/>
    <property type="match status" value="1"/>
</dbReference>
<proteinExistence type="predicted"/>
<accession>A0A8H6TUM7</accession>
<feature type="chain" id="PRO_5034552608" evidence="1">
    <location>
        <begin position="23"/>
        <end position="340"/>
    </location>
</feature>
<dbReference type="Proteomes" id="UP000620124">
    <property type="component" value="Unassembled WGS sequence"/>
</dbReference>
<reference evidence="2" key="1">
    <citation type="submission" date="2020-05" db="EMBL/GenBank/DDBJ databases">
        <title>Mycena genomes resolve the evolution of fungal bioluminescence.</title>
        <authorList>
            <person name="Tsai I.J."/>
        </authorList>
    </citation>
    <scope>NUCLEOTIDE SEQUENCE</scope>
    <source>
        <strain evidence="2">CCC161011</strain>
    </source>
</reference>
<dbReference type="Gene3D" id="3.40.50.1820">
    <property type="entry name" value="alpha/beta hydrolase"/>
    <property type="match status" value="1"/>
</dbReference>
<evidence type="ECO:0000313" key="2">
    <source>
        <dbReference type="EMBL" id="KAF7324338.1"/>
    </source>
</evidence>
<evidence type="ECO:0000256" key="1">
    <source>
        <dbReference type="SAM" id="SignalP"/>
    </source>
</evidence>
<dbReference type="AlphaFoldDB" id="A0A8H6TUM7"/>
<sequence length="340" mass="35975">MVFKNCVLLALFGVFMQANSEALWRRASVYNIPGDPPYTVPEAQLAAAINCTSGYTSPKIALIVPGTAAQAEQAYGPNLGLLLPANGYPVCYLNTPDNSLIDAQITSEYVAYAINFLANSTGNPIRVVTHSQGGLNTQWALTFWPSTRNNVFSFFAIAPDYRGSIVLDAARIQLALGVPQNAAAVQQGYGSNFVTALAAHDGLTAHVPTTDVYTLTDELVQPEILPNATSALSGSNATNVAVQSVCPDVNPDHITIIITGVTEYLLLQAFRAANGRADPGSIPLGDRTQLCLDILPHFNSVAGAVSIGFQTLVAVFTTFTTVSDPQSAVTAEPPLMPYAQ</sequence>
<protein>
    <submittedName>
        <fullName evidence="2">Lipase B-like protein</fullName>
    </submittedName>
</protein>
<keyword evidence="1" id="KW-0732">Signal</keyword>
<name>A0A8H6TUM7_9AGAR</name>
<keyword evidence="3" id="KW-1185">Reference proteome</keyword>
<evidence type="ECO:0000313" key="3">
    <source>
        <dbReference type="Proteomes" id="UP000620124"/>
    </source>
</evidence>